<protein>
    <submittedName>
        <fullName evidence="1">Uncharacterized protein</fullName>
    </submittedName>
</protein>
<dbReference type="Proteomes" id="UP000821845">
    <property type="component" value="Chromosome 7"/>
</dbReference>
<gene>
    <name evidence="1" type="ORF">HPB50_011879</name>
</gene>
<evidence type="ECO:0000313" key="2">
    <source>
        <dbReference type="Proteomes" id="UP000821845"/>
    </source>
</evidence>
<proteinExistence type="predicted"/>
<dbReference type="EMBL" id="CM023487">
    <property type="protein sequence ID" value="KAH6925912.1"/>
    <property type="molecule type" value="Genomic_DNA"/>
</dbReference>
<organism evidence="1 2">
    <name type="scientific">Hyalomma asiaticum</name>
    <name type="common">Tick</name>
    <dbReference type="NCBI Taxonomy" id="266040"/>
    <lineage>
        <taxon>Eukaryota</taxon>
        <taxon>Metazoa</taxon>
        <taxon>Ecdysozoa</taxon>
        <taxon>Arthropoda</taxon>
        <taxon>Chelicerata</taxon>
        <taxon>Arachnida</taxon>
        <taxon>Acari</taxon>
        <taxon>Parasitiformes</taxon>
        <taxon>Ixodida</taxon>
        <taxon>Ixodoidea</taxon>
        <taxon>Ixodidae</taxon>
        <taxon>Hyalomminae</taxon>
        <taxon>Hyalomma</taxon>
    </lineage>
</organism>
<accession>A0ACB7RYE6</accession>
<name>A0ACB7RYE6_HYAAI</name>
<keyword evidence="2" id="KW-1185">Reference proteome</keyword>
<comment type="caution">
    <text evidence="1">The sequence shown here is derived from an EMBL/GenBank/DDBJ whole genome shotgun (WGS) entry which is preliminary data.</text>
</comment>
<reference evidence="1" key="1">
    <citation type="submission" date="2020-05" db="EMBL/GenBank/DDBJ databases">
        <title>Large-scale comparative analyses of tick genomes elucidate their genetic diversity and vector capacities.</title>
        <authorList>
            <person name="Jia N."/>
            <person name="Wang J."/>
            <person name="Shi W."/>
            <person name="Du L."/>
            <person name="Sun Y."/>
            <person name="Zhan W."/>
            <person name="Jiang J."/>
            <person name="Wang Q."/>
            <person name="Zhang B."/>
            <person name="Ji P."/>
            <person name="Sakyi L.B."/>
            <person name="Cui X."/>
            <person name="Yuan T."/>
            <person name="Jiang B."/>
            <person name="Yang W."/>
            <person name="Lam T.T.-Y."/>
            <person name="Chang Q."/>
            <person name="Ding S."/>
            <person name="Wang X."/>
            <person name="Zhu J."/>
            <person name="Ruan X."/>
            <person name="Zhao L."/>
            <person name="Wei J."/>
            <person name="Que T."/>
            <person name="Du C."/>
            <person name="Cheng J."/>
            <person name="Dai P."/>
            <person name="Han X."/>
            <person name="Huang E."/>
            <person name="Gao Y."/>
            <person name="Liu J."/>
            <person name="Shao H."/>
            <person name="Ye R."/>
            <person name="Li L."/>
            <person name="Wei W."/>
            <person name="Wang X."/>
            <person name="Wang C."/>
            <person name="Yang T."/>
            <person name="Huo Q."/>
            <person name="Li W."/>
            <person name="Guo W."/>
            <person name="Chen H."/>
            <person name="Zhou L."/>
            <person name="Ni X."/>
            <person name="Tian J."/>
            <person name="Zhou Y."/>
            <person name="Sheng Y."/>
            <person name="Liu T."/>
            <person name="Pan Y."/>
            <person name="Xia L."/>
            <person name="Li J."/>
            <person name="Zhao F."/>
            <person name="Cao W."/>
        </authorList>
    </citation>
    <scope>NUCLEOTIDE SEQUENCE</scope>
    <source>
        <strain evidence="1">Hyas-2018</strain>
    </source>
</reference>
<sequence length="144" mass="16021">MKLTVALTLLLATAALGDFETKCKPAADRGPCSSRIPLWAFNITKGRCERFYYGGCDGNENKHYTRKQCEWTCVLSDVLTNPACLLPPDRGMCSGYFSRFFYDATFRTCQSFVYGGCGGNSNNFASLDQCYEACSPRQSLLPRT</sequence>
<evidence type="ECO:0000313" key="1">
    <source>
        <dbReference type="EMBL" id="KAH6925912.1"/>
    </source>
</evidence>